<organism evidence="2 3">
    <name type="scientific">Pelobates cultripes</name>
    <name type="common">Western spadefoot toad</name>
    <dbReference type="NCBI Taxonomy" id="61616"/>
    <lineage>
        <taxon>Eukaryota</taxon>
        <taxon>Metazoa</taxon>
        <taxon>Chordata</taxon>
        <taxon>Craniata</taxon>
        <taxon>Vertebrata</taxon>
        <taxon>Euteleostomi</taxon>
        <taxon>Amphibia</taxon>
        <taxon>Batrachia</taxon>
        <taxon>Anura</taxon>
        <taxon>Pelobatoidea</taxon>
        <taxon>Pelobatidae</taxon>
        <taxon>Pelobates</taxon>
    </lineage>
</organism>
<protein>
    <submittedName>
        <fullName evidence="2">Uncharacterized protein</fullName>
    </submittedName>
</protein>
<evidence type="ECO:0000313" key="2">
    <source>
        <dbReference type="EMBL" id="CAH2285993.1"/>
    </source>
</evidence>
<accession>A0AAD1W745</accession>
<dbReference type="Proteomes" id="UP001295444">
    <property type="component" value="Chromosome 04"/>
</dbReference>
<sequence length="232" mass="26748">MFLISPSLLPQVTNATIGSITWSEHADISLTITITHTTRSWSWRLNPTHLHNTTIRENIRKDITEYFDINKDSVSSASTLWAAHKSVIWGKLIAAATAHKKQQLTLLESHLTALRAIKRKHKTNPDPALTAQLHKHRQEIQKFMVQDSKKALQWARQMFYEKSNKADTLLDQILCQRQRAKHITKIRAPDGQLHNILSQIANTFQENYSSLYDHNPDSRHNPSLHRQKSRTS</sequence>
<feature type="region of interest" description="Disordered" evidence="1">
    <location>
        <begin position="209"/>
        <end position="232"/>
    </location>
</feature>
<proteinExistence type="predicted"/>
<dbReference type="EMBL" id="OW240915">
    <property type="protein sequence ID" value="CAH2285993.1"/>
    <property type="molecule type" value="Genomic_DNA"/>
</dbReference>
<dbReference type="AlphaFoldDB" id="A0AAD1W745"/>
<name>A0AAD1W745_PELCU</name>
<gene>
    <name evidence="2" type="ORF">PECUL_23A048692</name>
</gene>
<evidence type="ECO:0000313" key="3">
    <source>
        <dbReference type="Proteomes" id="UP001295444"/>
    </source>
</evidence>
<evidence type="ECO:0000256" key="1">
    <source>
        <dbReference type="SAM" id="MobiDB-lite"/>
    </source>
</evidence>
<reference evidence="2" key="1">
    <citation type="submission" date="2022-03" db="EMBL/GenBank/DDBJ databases">
        <authorList>
            <person name="Alioto T."/>
            <person name="Alioto T."/>
            <person name="Gomez Garrido J."/>
        </authorList>
    </citation>
    <scope>NUCLEOTIDE SEQUENCE</scope>
</reference>
<keyword evidence="3" id="KW-1185">Reference proteome</keyword>
<feature type="compositionally biased region" description="Basic residues" evidence="1">
    <location>
        <begin position="222"/>
        <end position="232"/>
    </location>
</feature>